<evidence type="ECO:0000256" key="6">
    <source>
        <dbReference type="PIRNR" id="PIRNR018968"/>
    </source>
</evidence>
<dbReference type="Pfam" id="PF02687">
    <property type="entry name" value="FtsX"/>
    <property type="match status" value="2"/>
</dbReference>
<evidence type="ECO:0000256" key="2">
    <source>
        <dbReference type="ARBA" id="ARBA00022475"/>
    </source>
</evidence>
<feature type="domain" description="ABC3 transporter permease C-terminal" evidence="7">
    <location>
        <begin position="527"/>
        <end position="622"/>
    </location>
</feature>
<dbReference type="InterPro" id="IPR003838">
    <property type="entry name" value="ABC3_permease_C"/>
</dbReference>
<feature type="transmembrane region" description="Helical" evidence="6">
    <location>
        <begin position="62"/>
        <end position="82"/>
    </location>
</feature>
<feature type="transmembrane region" description="Helical" evidence="6">
    <location>
        <begin position="229"/>
        <end position="252"/>
    </location>
</feature>
<feature type="transmembrane region" description="Helical" evidence="6">
    <location>
        <begin position="21"/>
        <end position="42"/>
    </location>
</feature>
<feature type="transmembrane region" description="Helical" evidence="6">
    <location>
        <begin position="103"/>
        <end position="131"/>
    </location>
</feature>
<feature type="domain" description="ABC3 transporter permease C-terminal" evidence="7">
    <location>
        <begin position="62"/>
        <end position="178"/>
    </location>
</feature>
<keyword evidence="5 6" id="KW-0472">Membrane</keyword>
<feature type="transmembrane region" description="Helical" evidence="6">
    <location>
        <begin position="610"/>
        <end position="631"/>
    </location>
</feature>
<dbReference type="KEGG" id="pmar:B0X71_05335"/>
<reference evidence="8 9" key="1">
    <citation type="submission" date="2017-02" db="EMBL/GenBank/DDBJ databases">
        <title>The complete genomic sequence of a novel cold adapted crude oil-degrading bacterium Planococcus qaidamina Y42.</title>
        <authorList>
            <person name="Yang R."/>
        </authorList>
    </citation>
    <scope>NUCLEOTIDE SEQUENCE [LARGE SCALE GENOMIC DNA]</scope>
    <source>
        <strain evidence="8 9">Y42</strain>
    </source>
</reference>
<keyword evidence="3 6" id="KW-0812">Transmembrane</keyword>
<dbReference type="InterPro" id="IPR052536">
    <property type="entry name" value="ABC-4_Integral_Memb_Prot"/>
</dbReference>
<evidence type="ECO:0000256" key="5">
    <source>
        <dbReference type="ARBA" id="ARBA00023136"/>
    </source>
</evidence>
<dbReference type="RefSeq" id="WP_077588459.1">
    <property type="nucleotide sequence ID" value="NZ_CP019640.1"/>
</dbReference>
<dbReference type="AlphaFoldDB" id="A0A1Q2KWH8"/>
<keyword evidence="4 6" id="KW-1133">Transmembrane helix</keyword>
<sequence length="643" mass="72644">MTFQQFAFRNVLRSRRSYAAFFLASVFSVMVFFVYSIFIFHPLFNGQGLEQLAVRGMFIAELVLYVFTLFFLLYSMGAFLQARSKEFGLLMQLGMTKGQLGRLIFLETMIIGSVSILAGTLFGFAFSKFFLMIGRELMAMDNLPLYVSWKPFALTFLSFFSLFVLISIISMFFIRTREITDLLRGDWNGRRAGSYSSPLAVGGIVLLGMSYILASVVQDGSVSIMTMVIVPLATVGTYLFFTHTVHWILALYQNRKTAYWHRTRLISIAESAVKLKESAHMFFLVTIVSTVAFLTVGTLASFMSYTGDFRQLNPLGLLYMSYGNEKVAETHIAYLEQELAEEQLGYQLVPLTIKRQTIEQTGSTVDLLKESEFNALARTLGFPAVELAKGESVLLAGAEDIQQHLTDGTAVNLTESGVTVQMQAAYPNLLFPAHTLSPTALVLSDFDYLAVDEPPEGQQKAVALTYYAFNVNQWTETAGVGEVLLEKMQELGEIQHSASLSYYFENPGFNYRWFKSSFALLLFIGVLVAAVFLLAAGSFIYFKLYTGLERDRKQYALLIRLGMTEKELVKIVNRQLVPQFFLPWTLALIHSVFAFITLQTVWDEFAASSIFLEMTLVLAAFTVLQILYFYLIRWRYLVHLQAP</sequence>
<protein>
    <submittedName>
        <fullName evidence="8">ABC transporter permease</fullName>
    </submittedName>
</protein>
<accession>A0A1Q2KWH8</accession>
<feature type="transmembrane region" description="Helical" evidence="6">
    <location>
        <begin position="580"/>
        <end position="598"/>
    </location>
</feature>
<dbReference type="PANTHER" id="PTHR46795">
    <property type="entry name" value="ABC TRANSPORTER PERMEASE-RELATED-RELATED"/>
    <property type="match status" value="1"/>
</dbReference>
<proteinExistence type="inferred from homology"/>
<name>A0A1Q2KWH8_9BACL</name>
<dbReference type="OrthoDB" id="1937696at2"/>
<keyword evidence="6" id="KW-0813">Transport</keyword>
<comment type="subcellular location">
    <subcellularLocation>
        <location evidence="1 6">Cell membrane</location>
        <topology evidence="1 6">Multi-pass membrane protein</topology>
    </subcellularLocation>
</comment>
<keyword evidence="9" id="KW-1185">Reference proteome</keyword>
<dbReference type="PANTHER" id="PTHR46795:SF2">
    <property type="entry name" value="ABC TRANSPORTER, PERMEASE PROTEIN"/>
    <property type="match status" value="1"/>
</dbReference>
<evidence type="ECO:0000256" key="3">
    <source>
        <dbReference type="ARBA" id="ARBA00022692"/>
    </source>
</evidence>
<feature type="transmembrane region" description="Helical" evidence="6">
    <location>
        <begin position="151"/>
        <end position="174"/>
    </location>
</feature>
<evidence type="ECO:0000313" key="8">
    <source>
        <dbReference type="EMBL" id="AQQ52575.1"/>
    </source>
</evidence>
<dbReference type="GO" id="GO:0055085">
    <property type="term" value="P:transmembrane transport"/>
    <property type="evidence" value="ECO:0007669"/>
    <property type="project" value="UniProtKB-UniRule"/>
</dbReference>
<evidence type="ECO:0000256" key="1">
    <source>
        <dbReference type="ARBA" id="ARBA00004651"/>
    </source>
</evidence>
<dbReference type="GO" id="GO:0005886">
    <property type="term" value="C:plasma membrane"/>
    <property type="evidence" value="ECO:0007669"/>
    <property type="project" value="UniProtKB-SubCell"/>
</dbReference>
<feature type="transmembrane region" description="Helical" evidence="6">
    <location>
        <begin position="518"/>
        <end position="542"/>
    </location>
</feature>
<feature type="transmembrane region" description="Helical" evidence="6">
    <location>
        <begin position="281"/>
        <end position="305"/>
    </location>
</feature>
<dbReference type="EMBL" id="CP019640">
    <property type="protein sequence ID" value="AQQ52575.1"/>
    <property type="molecule type" value="Genomic_DNA"/>
</dbReference>
<evidence type="ECO:0000256" key="4">
    <source>
        <dbReference type="ARBA" id="ARBA00022989"/>
    </source>
</evidence>
<evidence type="ECO:0000259" key="7">
    <source>
        <dbReference type="Pfam" id="PF02687"/>
    </source>
</evidence>
<gene>
    <name evidence="8" type="ORF">B0X71_05335</name>
</gene>
<dbReference type="InterPro" id="IPR027022">
    <property type="entry name" value="ABC_permease_BceB-typ"/>
</dbReference>
<dbReference type="Proteomes" id="UP000188184">
    <property type="component" value="Chromosome"/>
</dbReference>
<evidence type="ECO:0000313" key="9">
    <source>
        <dbReference type="Proteomes" id="UP000188184"/>
    </source>
</evidence>
<feature type="transmembrane region" description="Helical" evidence="6">
    <location>
        <begin position="195"/>
        <end position="217"/>
    </location>
</feature>
<organism evidence="8 9">
    <name type="scientific">Planococcus lenghuensis</name>
    <dbReference type="NCBI Taxonomy" id="2213202"/>
    <lineage>
        <taxon>Bacteria</taxon>
        <taxon>Bacillati</taxon>
        <taxon>Bacillota</taxon>
        <taxon>Bacilli</taxon>
        <taxon>Bacillales</taxon>
        <taxon>Caryophanaceae</taxon>
        <taxon>Planococcus</taxon>
    </lineage>
</organism>
<comment type="similarity">
    <text evidence="6">Belongs to the ABC-4 integral membrane protein family.</text>
</comment>
<dbReference type="PIRSF" id="PIRSF018968">
    <property type="entry name" value="ABC_permease_BceB"/>
    <property type="match status" value="1"/>
</dbReference>
<keyword evidence="2 6" id="KW-1003">Cell membrane</keyword>